<reference evidence="1" key="1">
    <citation type="journal article" date="2015" name="Genome Biol. Evol.">
        <title>Organellar Genomes of White Spruce (Picea glauca): Assembly and Annotation.</title>
        <authorList>
            <person name="Jackman S.D."/>
            <person name="Warren R.L."/>
            <person name="Gibb E.A."/>
            <person name="Vandervalk B.P."/>
            <person name="Mohamadi H."/>
            <person name="Chu J."/>
            <person name="Raymond A."/>
            <person name="Pleasance S."/>
            <person name="Coope R."/>
            <person name="Wildung M.R."/>
            <person name="Ritland C.E."/>
            <person name="Bousquet J."/>
            <person name="Jones S.J."/>
            <person name="Bohlmann J."/>
            <person name="Birol I."/>
        </authorList>
    </citation>
    <scope>NUCLEOTIDE SEQUENCE [LARGE SCALE GENOMIC DNA]</scope>
    <source>
        <tissue evidence="1">Flushing bud</tissue>
    </source>
</reference>
<name>A0A117NGZ9_PICGL</name>
<keyword evidence="1" id="KW-0496">Mitochondrion</keyword>
<comment type="caution">
    <text evidence="1">The sequence shown here is derived from an EMBL/GenBank/DDBJ whole genome shotgun (WGS) entry which is preliminary data.</text>
</comment>
<geneLocation type="mitochondrion" evidence="1"/>
<dbReference type="EMBL" id="LKAM01000007">
    <property type="protein sequence ID" value="KUM47615.1"/>
    <property type="molecule type" value="Genomic_DNA"/>
</dbReference>
<gene>
    <name evidence="1" type="ORF">ABT39_MTgene5801</name>
</gene>
<organism evidence="1">
    <name type="scientific">Picea glauca</name>
    <name type="common">White spruce</name>
    <name type="synonym">Pinus glauca</name>
    <dbReference type="NCBI Taxonomy" id="3330"/>
    <lineage>
        <taxon>Eukaryota</taxon>
        <taxon>Viridiplantae</taxon>
        <taxon>Streptophyta</taxon>
        <taxon>Embryophyta</taxon>
        <taxon>Tracheophyta</taxon>
        <taxon>Spermatophyta</taxon>
        <taxon>Pinopsida</taxon>
        <taxon>Pinidae</taxon>
        <taxon>Conifers I</taxon>
        <taxon>Pinales</taxon>
        <taxon>Pinaceae</taxon>
        <taxon>Picea</taxon>
    </lineage>
</organism>
<protein>
    <submittedName>
        <fullName evidence="1">Uncharacterized protein</fullName>
    </submittedName>
</protein>
<sequence>MLSKLIELASSKKPSQLAIAVVRTETLKSTRSKHPPSYYWWTIAVGPSHHRMHRQANFP</sequence>
<evidence type="ECO:0000313" key="1">
    <source>
        <dbReference type="EMBL" id="KUM47615.1"/>
    </source>
</evidence>
<proteinExistence type="predicted"/>
<dbReference type="AlphaFoldDB" id="A0A117NGZ9"/>
<accession>A0A117NGZ9</accession>